<dbReference type="FunFam" id="3.20.10.10:FF:000002">
    <property type="entry name" value="D-alanine aminotransferase"/>
    <property type="match status" value="1"/>
</dbReference>
<dbReference type="STRING" id="1109412.BN1221_03719"/>
<comment type="cofactor">
    <cofactor evidence="1 14">
        <name>pyridoxal 5'-phosphate</name>
        <dbReference type="ChEBI" id="CHEBI:597326"/>
    </cofactor>
</comment>
<evidence type="ECO:0000256" key="8">
    <source>
        <dbReference type="ARBA" id="ARBA00035676"/>
    </source>
</evidence>
<evidence type="ECO:0000256" key="10">
    <source>
        <dbReference type="ARBA" id="ARBA00054027"/>
    </source>
</evidence>
<dbReference type="GO" id="GO:0008153">
    <property type="term" value="P:4-aminobenzoate biosynthetic process"/>
    <property type="evidence" value="ECO:0007669"/>
    <property type="project" value="UniProtKB-UniRule"/>
</dbReference>
<evidence type="ECO:0000256" key="7">
    <source>
        <dbReference type="ARBA" id="ARBA00035633"/>
    </source>
</evidence>
<dbReference type="SUPFAM" id="SSF56752">
    <property type="entry name" value="D-aminoacid aminotransferase-like PLP-dependent enzymes"/>
    <property type="match status" value="1"/>
</dbReference>
<comment type="similarity">
    <text evidence="2 13">Belongs to the class-IV pyridoxal-phosphate-dependent aminotransferase family.</text>
</comment>
<evidence type="ECO:0000256" key="12">
    <source>
        <dbReference type="NCBIfam" id="TIGR03461"/>
    </source>
</evidence>
<accession>A0A0G4JZX1</accession>
<dbReference type="InterPro" id="IPR050571">
    <property type="entry name" value="Class-IV_PLP-Dep_Aminotrnsfr"/>
</dbReference>
<comment type="subunit">
    <text evidence="3">Homodimer.</text>
</comment>
<dbReference type="EC" id="4.1.3.38" evidence="8 12"/>
<evidence type="ECO:0000313" key="16">
    <source>
        <dbReference type="Proteomes" id="UP000044377"/>
    </source>
</evidence>
<proteinExistence type="inferred from homology"/>
<gene>
    <name evidence="15" type="ORF">BN1221_03719</name>
</gene>
<evidence type="ECO:0000256" key="1">
    <source>
        <dbReference type="ARBA" id="ARBA00001933"/>
    </source>
</evidence>
<comment type="catalytic activity">
    <reaction evidence="9">
        <text>4-amino-4-deoxychorismate = 4-aminobenzoate + pyruvate + H(+)</text>
        <dbReference type="Rhea" id="RHEA:16201"/>
        <dbReference type="ChEBI" id="CHEBI:15361"/>
        <dbReference type="ChEBI" id="CHEBI:15378"/>
        <dbReference type="ChEBI" id="CHEBI:17836"/>
        <dbReference type="ChEBI" id="CHEBI:58406"/>
        <dbReference type="EC" id="4.1.3.38"/>
    </reaction>
</comment>
<dbReference type="PANTHER" id="PTHR42743:SF2">
    <property type="entry name" value="AMINODEOXYCHORISMATE LYASE"/>
    <property type="match status" value="1"/>
</dbReference>
<dbReference type="NCBIfam" id="TIGR03461">
    <property type="entry name" value="pabC_Proteo"/>
    <property type="match status" value="1"/>
</dbReference>
<dbReference type="Gene3D" id="3.20.10.10">
    <property type="entry name" value="D-amino Acid Aminotransferase, subunit A, domain 2"/>
    <property type="match status" value="1"/>
</dbReference>
<evidence type="ECO:0000256" key="9">
    <source>
        <dbReference type="ARBA" id="ARBA00049529"/>
    </source>
</evidence>
<protein>
    <recommendedName>
        <fullName evidence="11 12">Aminodeoxychorismate lyase</fullName>
        <ecNumber evidence="8 12">4.1.3.38</ecNumber>
    </recommendedName>
</protein>
<dbReference type="InterPro" id="IPR001544">
    <property type="entry name" value="Aminotrans_IV"/>
</dbReference>
<dbReference type="AlphaFoldDB" id="A0A0G4JZX1"/>
<evidence type="ECO:0000256" key="11">
    <source>
        <dbReference type="ARBA" id="ARBA00069174"/>
    </source>
</evidence>
<dbReference type="InterPro" id="IPR043131">
    <property type="entry name" value="BCAT-like_N"/>
</dbReference>
<name>A0A0G4JZX1_9GAMM</name>
<dbReference type="GO" id="GO:0005829">
    <property type="term" value="C:cytosol"/>
    <property type="evidence" value="ECO:0007669"/>
    <property type="project" value="TreeGrafter"/>
</dbReference>
<keyword evidence="16" id="KW-1185">Reference proteome</keyword>
<keyword evidence="6 15" id="KW-0456">Lyase</keyword>
<dbReference type="NCBIfam" id="NF004761">
    <property type="entry name" value="PRK06092.1"/>
    <property type="match status" value="1"/>
</dbReference>
<dbReference type="Proteomes" id="UP000044377">
    <property type="component" value="Unassembled WGS sequence"/>
</dbReference>
<comment type="function">
    <text evidence="10">Involved in the biosynthesis of p-aminobenzoate (PABA), a precursor of tetrahydrofolate. Converts 4-amino-4-deoxychorismate into 4-aminobenzoate (PABA) and pyruvate.</text>
</comment>
<dbReference type="Pfam" id="PF01063">
    <property type="entry name" value="Aminotran_4"/>
    <property type="match status" value="1"/>
</dbReference>
<dbReference type="InterPro" id="IPR043132">
    <property type="entry name" value="BCAT-like_C"/>
</dbReference>
<dbReference type="Gene3D" id="3.30.470.10">
    <property type="match status" value="1"/>
</dbReference>
<dbReference type="PANTHER" id="PTHR42743">
    <property type="entry name" value="AMINO-ACID AMINOTRANSFERASE"/>
    <property type="match status" value="1"/>
</dbReference>
<evidence type="ECO:0000313" key="15">
    <source>
        <dbReference type="EMBL" id="CPR19359.1"/>
    </source>
</evidence>
<dbReference type="GO" id="GO:0030170">
    <property type="term" value="F:pyridoxal phosphate binding"/>
    <property type="evidence" value="ECO:0007669"/>
    <property type="project" value="InterPro"/>
</dbReference>
<dbReference type="GO" id="GO:0046656">
    <property type="term" value="P:folic acid biosynthetic process"/>
    <property type="evidence" value="ECO:0007669"/>
    <property type="project" value="UniProtKB-KW"/>
</dbReference>
<keyword evidence="4 14" id="KW-0663">Pyridoxal phosphate</keyword>
<dbReference type="PROSITE" id="PS00770">
    <property type="entry name" value="AA_TRANSFER_CLASS_4"/>
    <property type="match status" value="1"/>
</dbReference>
<sequence length="279" mass="31323">MLASCQYVTEGKKEMLWINGQLQEQLAVADRGTQFGDGCFTTARVRDGHIVWLDRHLARLRLAARRLMLPAIDWPRLTLEMNQAAQGRRDGIVKVILTRGRGGRGYGIQGCDNPTRIVMQADYPAHYARWREQGICLSLSTVALARSELLAGIKHLNRLEQILIRIELEQRSADEVLVLDTSGALVECCAANLFWRKGNNVYTPDLSYAGVDGVARQQIISLLTDSDFELHIVSEPVEALADADEVIICNALMPIVPVNQAQSWCYRSRKLYRFLSPNC</sequence>
<comment type="pathway">
    <text evidence="7">Cofactor biosynthesis; tetrahydrofolate biosynthesis; 4-aminobenzoate from chorismate: step 2/2.</text>
</comment>
<evidence type="ECO:0000256" key="13">
    <source>
        <dbReference type="RuleBase" id="RU004106"/>
    </source>
</evidence>
<keyword evidence="5" id="KW-0289">Folate biosynthesis</keyword>
<evidence type="ECO:0000256" key="14">
    <source>
        <dbReference type="RuleBase" id="RU004516"/>
    </source>
</evidence>
<evidence type="ECO:0000256" key="2">
    <source>
        <dbReference type="ARBA" id="ARBA00009320"/>
    </source>
</evidence>
<evidence type="ECO:0000256" key="4">
    <source>
        <dbReference type="ARBA" id="ARBA00022898"/>
    </source>
</evidence>
<dbReference type="InterPro" id="IPR017824">
    <property type="entry name" value="Aminodeoxychorismate_lyase_IV"/>
</dbReference>
<dbReference type="InterPro" id="IPR018300">
    <property type="entry name" value="Aminotrans_IV_CS"/>
</dbReference>
<evidence type="ECO:0000256" key="3">
    <source>
        <dbReference type="ARBA" id="ARBA00011738"/>
    </source>
</evidence>
<evidence type="ECO:0000256" key="6">
    <source>
        <dbReference type="ARBA" id="ARBA00023239"/>
    </source>
</evidence>
<dbReference type="GO" id="GO:0008696">
    <property type="term" value="F:4-amino-4-deoxychorismate lyase activity"/>
    <property type="evidence" value="ECO:0007669"/>
    <property type="project" value="UniProtKB-UniRule"/>
</dbReference>
<dbReference type="EMBL" id="CGIG01000001">
    <property type="protein sequence ID" value="CPR19359.1"/>
    <property type="molecule type" value="Genomic_DNA"/>
</dbReference>
<organism evidence="15 16">
    <name type="scientific">Brenneria goodwinii</name>
    <dbReference type="NCBI Taxonomy" id="1109412"/>
    <lineage>
        <taxon>Bacteria</taxon>
        <taxon>Pseudomonadati</taxon>
        <taxon>Pseudomonadota</taxon>
        <taxon>Gammaproteobacteria</taxon>
        <taxon>Enterobacterales</taxon>
        <taxon>Pectobacteriaceae</taxon>
        <taxon>Brenneria</taxon>
    </lineage>
</organism>
<dbReference type="InterPro" id="IPR036038">
    <property type="entry name" value="Aminotransferase-like"/>
</dbReference>
<evidence type="ECO:0000256" key="5">
    <source>
        <dbReference type="ARBA" id="ARBA00022909"/>
    </source>
</evidence>
<reference evidence="16" key="1">
    <citation type="submission" date="2015-01" db="EMBL/GenBank/DDBJ databases">
        <authorList>
            <person name="Paterson Steve"/>
        </authorList>
    </citation>
    <scope>NUCLEOTIDE SEQUENCE [LARGE SCALE GENOMIC DNA]</scope>
    <source>
        <strain evidence="16">OBR1</strain>
    </source>
</reference>